<name>A0A291DD70_9MICC</name>
<feature type="compositionally biased region" description="Low complexity" evidence="1">
    <location>
        <begin position="32"/>
        <end position="64"/>
    </location>
</feature>
<dbReference type="RefSeq" id="WP_070506544.1">
    <property type="nucleotide sequence ID" value="NZ_CP023510.1"/>
</dbReference>
<feature type="signal peptide" evidence="2">
    <location>
        <begin position="1"/>
        <end position="23"/>
    </location>
</feature>
<accession>A0A291DD70</accession>
<evidence type="ECO:0000313" key="4">
    <source>
        <dbReference type="EMBL" id="ATF62491.1"/>
    </source>
</evidence>
<dbReference type="Proteomes" id="UP000218628">
    <property type="component" value="Chromosome"/>
</dbReference>
<evidence type="ECO:0000259" key="3">
    <source>
        <dbReference type="Pfam" id="PF19843"/>
    </source>
</evidence>
<evidence type="ECO:0000313" key="5">
    <source>
        <dbReference type="Proteomes" id="UP000218628"/>
    </source>
</evidence>
<feature type="region of interest" description="Disordered" evidence="1">
    <location>
        <begin position="32"/>
        <end position="71"/>
    </location>
</feature>
<feature type="chain" id="PRO_5039449318" evidence="2">
    <location>
        <begin position="24"/>
        <end position="289"/>
    </location>
</feature>
<dbReference type="InterPro" id="IPR006311">
    <property type="entry name" value="TAT_signal"/>
</dbReference>
<gene>
    <name evidence="4" type="ORF">CO690_01885</name>
</gene>
<evidence type="ECO:0000256" key="2">
    <source>
        <dbReference type="SAM" id="SignalP"/>
    </source>
</evidence>
<reference evidence="5" key="1">
    <citation type="submission" date="2017-09" db="EMBL/GenBank/DDBJ databases">
        <title>FDA dAtabase for Regulatory Grade micrObial Sequences (FDA-ARGOS): Supporting development and validation of Infectious Disease Dx tests.</title>
        <authorList>
            <person name="Minogue T."/>
            <person name="Wolcott M."/>
            <person name="Wasieloski L."/>
            <person name="Aguilar W."/>
            <person name="Moore D."/>
            <person name="Tallon L."/>
            <person name="Sadzewicz L."/>
            <person name="Ott S."/>
            <person name="Zhao X."/>
            <person name="Nagaraj S."/>
            <person name="Vavikolanu K."/>
            <person name="Aluvathingal J."/>
            <person name="Nadendla S."/>
            <person name="Sichtig H."/>
        </authorList>
    </citation>
    <scope>NUCLEOTIDE SEQUENCE [LARGE SCALE GENOMIC DNA]</scope>
    <source>
        <strain evidence="5">FDAARGOS_369</strain>
    </source>
</reference>
<dbReference type="InterPro" id="IPR046281">
    <property type="entry name" value="DUF6318"/>
</dbReference>
<keyword evidence="2" id="KW-0732">Signal</keyword>
<dbReference type="EMBL" id="CP023510">
    <property type="protein sequence ID" value="ATF62491.1"/>
    <property type="molecule type" value="Genomic_DNA"/>
</dbReference>
<evidence type="ECO:0000256" key="1">
    <source>
        <dbReference type="SAM" id="MobiDB-lite"/>
    </source>
</evidence>
<sequence>MSTMYTRRTALTALGLGTAALLAACSSKSSESSATASASAPESSASASATASVSPTAEATTTVEPGPSMKGEVVLADYSSTGTFEPGTKEHKAVNVAIPVEPAKLRENSVEGLHAFIAYWQATLNYLLLTGDGTRFTNIDHTGDYSTVAEFFQSMYASESGWVIGSERPMVLSLTADRPTKDTRTGYYTWATEMVIDGAEGAGVYSKTNDRVQPLTEVFKYPGKPVAGQVVAHYQDGTWRMVRRAPGTASASPVPSLSPSVSAEGTASAEATAAGSAEATTASAEASAQ</sequence>
<dbReference type="AlphaFoldDB" id="A0A291DD70"/>
<dbReference type="Pfam" id="PF19843">
    <property type="entry name" value="DUF6318"/>
    <property type="match status" value="1"/>
</dbReference>
<feature type="region of interest" description="Disordered" evidence="1">
    <location>
        <begin position="245"/>
        <end position="289"/>
    </location>
</feature>
<feature type="domain" description="DUF6318" evidence="3">
    <location>
        <begin position="82"/>
        <end position="243"/>
    </location>
</feature>
<organism evidence="4 5">
    <name type="scientific">Rothia mucilaginosa</name>
    <dbReference type="NCBI Taxonomy" id="43675"/>
    <lineage>
        <taxon>Bacteria</taxon>
        <taxon>Bacillati</taxon>
        <taxon>Actinomycetota</taxon>
        <taxon>Actinomycetes</taxon>
        <taxon>Micrococcales</taxon>
        <taxon>Micrococcaceae</taxon>
        <taxon>Rothia</taxon>
    </lineage>
</organism>
<proteinExistence type="predicted"/>
<dbReference type="PROSITE" id="PS51257">
    <property type="entry name" value="PROKAR_LIPOPROTEIN"/>
    <property type="match status" value="1"/>
</dbReference>
<dbReference type="PROSITE" id="PS51318">
    <property type="entry name" value="TAT"/>
    <property type="match status" value="1"/>
</dbReference>
<feature type="compositionally biased region" description="Low complexity" evidence="1">
    <location>
        <begin position="249"/>
        <end position="289"/>
    </location>
</feature>
<protein>
    <submittedName>
        <fullName evidence="4">Transcriptional initiation protein Tat</fullName>
    </submittedName>
</protein>